<protein>
    <submittedName>
        <fullName evidence="1">Uncharacterized protein</fullName>
    </submittedName>
</protein>
<reference evidence="1" key="1">
    <citation type="journal article" date="2012" name="Mol. Plant Microbe Interact.">
        <title>A highly conserved effector in Fusarium oxysporum is required for full virulence on Arabidopsis.</title>
        <authorList>
            <person name="Thatcher L.F."/>
            <person name="Gardiner D.M."/>
            <person name="Kazan K."/>
            <person name="Manners J."/>
        </authorList>
    </citation>
    <scope>NUCLEOTIDE SEQUENCE [LARGE SCALE GENOMIC DNA]</scope>
    <source>
        <strain evidence="1">Fo5176</strain>
    </source>
</reference>
<dbReference type="AlphaFoldDB" id="F9F2B4"/>
<comment type="caution">
    <text evidence="1">The sequence shown here is derived from an EMBL/GenBank/DDBJ whole genome shotgun (WGS) entry which is preliminary data.</text>
</comment>
<accession>F9F2B4</accession>
<evidence type="ECO:0000313" key="1">
    <source>
        <dbReference type="EMBL" id="EGU88957.1"/>
    </source>
</evidence>
<organism evidence="1">
    <name type="scientific">Fusarium oxysporum (strain Fo5176)</name>
    <name type="common">Fusarium vascular wilt</name>
    <dbReference type="NCBI Taxonomy" id="660025"/>
    <lineage>
        <taxon>Eukaryota</taxon>
        <taxon>Fungi</taxon>
        <taxon>Dikarya</taxon>
        <taxon>Ascomycota</taxon>
        <taxon>Pezizomycotina</taxon>
        <taxon>Sordariomycetes</taxon>
        <taxon>Hypocreomycetidae</taxon>
        <taxon>Hypocreales</taxon>
        <taxon>Nectriaceae</taxon>
        <taxon>Fusarium</taxon>
        <taxon>Fusarium oxysporum species complex</taxon>
    </lineage>
</organism>
<name>F9F2B4_FUSOF</name>
<sequence length="120" mass="13623">MSQNMNTLVELVTMGDAMCCAEKLSYAWSLVTREHGVPYSHKLLKHVHGLGRRLIHDYVDGLFHVRQHGLSTTHCILHGDKFHEGVHSFGRRPVHDDLDRFLHVWQHAAVATNKGPNLSP</sequence>
<proteinExistence type="predicted"/>
<dbReference type="OrthoDB" id="10285431at2759"/>
<dbReference type="EMBL" id="AFQF01000133">
    <property type="protein sequence ID" value="EGU88957.1"/>
    <property type="molecule type" value="Genomic_DNA"/>
</dbReference>
<gene>
    <name evidence="1" type="ORF">FOXB_00538</name>
</gene>